<evidence type="ECO:0000256" key="4">
    <source>
        <dbReference type="ARBA" id="ARBA00022692"/>
    </source>
</evidence>
<keyword evidence="4 12" id="KW-0812">Transmembrane</keyword>
<feature type="transmembrane region" description="Helical" evidence="12">
    <location>
        <begin position="295"/>
        <end position="313"/>
    </location>
</feature>
<evidence type="ECO:0000313" key="14">
    <source>
        <dbReference type="EMBL" id="VEL08886.1"/>
    </source>
</evidence>
<comment type="caution">
    <text evidence="14">The sequence shown here is derived from an EMBL/GenBank/DDBJ whole genome shotgun (WGS) entry which is preliminary data.</text>
</comment>
<proteinExistence type="inferred from homology"/>
<dbReference type="OrthoDB" id="10039049at2759"/>
<feature type="region of interest" description="Disordered" evidence="11">
    <location>
        <begin position="98"/>
        <end position="127"/>
    </location>
</feature>
<dbReference type="PIRSF" id="PIRSF000439">
    <property type="entry name" value="Oat_ACAT_DAG_ARE"/>
    <property type="match status" value="1"/>
</dbReference>
<evidence type="ECO:0000256" key="12">
    <source>
        <dbReference type="SAM" id="Phobius"/>
    </source>
</evidence>
<feature type="transmembrane region" description="Helical" evidence="12">
    <location>
        <begin position="319"/>
        <end position="338"/>
    </location>
</feature>
<evidence type="ECO:0000256" key="7">
    <source>
        <dbReference type="ARBA" id="ARBA00023136"/>
    </source>
</evidence>
<dbReference type="Proteomes" id="UP000784294">
    <property type="component" value="Unassembled WGS sequence"/>
</dbReference>
<dbReference type="InterPro" id="IPR004299">
    <property type="entry name" value="MBOAT_fam"/>
</dbReference>
<dbReference type="GO" id="GO:0008203">
    <property type="term" value="P:cholesterol metabolic process"/>
    <property type="evidence" value="ECO:0007669"/>
    <property type="project" value="TreeGrafter"/>
</dbReference>
<evidence type="ECO:0000256" key="1">
    <source>
        <dbReference type="ARBA" id="ARBA00004477"/>
    </source>
</evidence>
<evidence type="ECO:0000313" key="15">
    <source>
        <dbReference type="Proteomes" id="UP000784294"/>
    </source>
</evidence>
<dbReference type="InterPro" id="IPR014371">
    <property type="entry name" value="Oat_ACAT_DAG_ARE"/>
</dbReference>
<keyword evidence="15" id="KW-1185">Reference proteome</keyword>
<gene>
    <name evidence="14" type="ORF">PXEA_LOCUS2326</name>
</gene>
<evidence type="ECO:0000256" key="10">
    <source>
        <dbReference type="PIRSR" id="PIRSR000439-1"/>
    </source>
</evidence>
<comment type="subcellular location">
    <subcellularLocation>
        <location evidence="1 9">Endoplasmic reticulum membrane</location>
        <topology evidence="1 9">Multi-pass membrane protein</topology>
    </subcellularLocation>
</comment>
<evidence type="ECO:0000256" key="11">
    <source>
        <dbReference type="SAM" id="MobiDB-lite"/>
    </source>
</evidence>
<dbReference type="GO" id="GO:0005789">
    <property type="term" value="C:endoplasmic reticulum membrane"/>
    <property type="evidence" value="ECO:0007669"/>
    <property type="project" value="UniProtKB-SubCell"/>
</dbReference>
<evidence type="ECO:0000256" key="13">
    <source>
        <dbReference type="SAM" id="SignalP"/>
    </source>
</evidence>
<accession>A0A448WD46</accession>
<evidence type="ECO:0000256" key="8">
    <source>
        <dbReference type="ARBA" id="ARBA00023315"/>
    </source>
</evidence>
<sequence length="410" mass="47895">MLFFMVPLLYVLYMDLPPASSCIMVAEQVRMIMKAHAFVRVNIGKAIHGFDETIDISAQEHPIGTTATISGKTPQGQIHDNRGWWTLKPTTFSAGRCNPEPADSTEVGRRGRSLSEEPEACDGEENYESVPTPWRPSFSHYLYFMFAPTLVYRENYPRTPRVHWHYVASNFAQVAACVVYAYYIFSRFCFQPFARFGRSENFHLSLRQLVLSGLNLTLPGGLLLLLTFFSFLHCWMNAFAEMMRFGDRLFYKDWWNSTGFSGWYRTWNVVVHDWLYTYIYRDIFLALGRGRKAKLAAASIVFLISAFVHEYILTVVFRFFYPVLFLFFGGFGFLFFFVRGQSRGWNVMLWVQLFIGMGQIICLYSMEWYARRNCEPIFNSWLDFWVPHSWFCTRRMPVPLYAAAATNQTR</sequence>
<evidence type="ECO:0000256" key="2">
    <source>
        <dbReference type="ARBA" id="ARBA00009010"/>
    </source>
</evidence>
<feature type="signal peptide" evidence="13">
    <location>
        <begin position="1"/>
        <end position="21"/>
    </location>
</feature>
<feature type="transmembrane region" description="Helical" evidence="12">
    <location>
        <begin position="350"/>
        <end position="370"/>
    </location>
</feature>
<keyword evidence="3 9" id="KW-0808">Transferase</keyword>
<dbReference type="PANTHER" id="PTHR10408:SF8">
    <property type="entry name" value="O-ACYLTRANSFERASE"/>
    <property type="match status" value="1"/>
</dbReference>
<name>A0A448WD46_9PLAT</name>
<keyword evidence="6 12" id="KW-1133">Transmembrane helix</keyword>
<keyword evidence="5 9" id="KW-0256">Endoplasmic reticulum</keyword>
<evidence type="ECO:0000256" key="9">
    <source>
        <dbReference type="PIRNR" id="PIRNR000439"/>
    </source>
</evidence>
<dbReference type="Pfam" id="PF03062">
    <property type="entry name" value="MBOAT"/>
    <property type="match status" value="1"/>
</dbReference>
<feature type="transmembrane region" description="Helical" evidence="12">
    <location>
        <begin position="164"/>
        <end position="185"/>
    </location>
</feature>
<keyword evidence="13" id="KW-0732">Signal</keyword>
<feature type="active site" evidence="10">
    <location>
        <position position="309"/>
    </location>
</feature>
<feature type="chain" id="PRO_5019253548" description="O-acyltransferase" evidence="13">
    <location>
        <begin position="22"/>
        <end position="410"/>
    </location>
</feature>
<evidence type="ECO:0000256" key="6">
    <source>
        <dbReference type="ARBA" id="ARBA00022989"/>
    </source>
</evidence>
<protein>
    <recommendedName>
        <fullName evidence="9">O-acyltransferase</fullName>
    </recommendedName>
</protein>
<feature type="compositionally biased region" description="Acidic residues" evidence="11">
    <location>
        <begin position="116"/>
        <end position="127"/>
    </location>
</feature>
<keyword evidence="7 9" id="KW-0472">Membrane</keyword>
<reference evidence="14" key="1">
    <citation type="submission" date="2018-11" db="EMBL/GenBank/DDBJ databases">
        <authorList>
            <consortium name="Pathogen Informatics"/>
        </authorList>
    </citation>
    <scope>NUCLEOTIDE SEQUENCE</scope>
</reference>
<keyword evidence="8 9" id="KW-0012">Acyltransferase</keyword>
<dbReference type="PANTHER" id="PTHR10408">
    <property type="entry name" value="STEROL O-ACYLTRANSFERASE"/>
    <property type="match status" value="1"/>
</dbReference>
<feature type="compositionally biased region" description="Basic and acidic residues" evidence="11">
    <location>
        <begin position="106"/>
        <end position="115"/>
    </location>
</feature>
<evidence type="ECO:0000256" key="5">
    <source>
        <dbReference type="ARBA" id="ARBA00022824"/>
    </source>
</evidence>
<evidence type="ECO:0000256" key="3">
    <source>
        <dbReference type="ARBA" id="ARBA00022679"/>
    </source>
</evidence>
<organism evidence="14 15">
    <name type="scientific">Protopolystoma xenopodis</name>
    <dbReference type="NCBI Taxonomy" id="117903"/>
    <lineage>
        <taxon>Eukaryota</taxon>
        <taxon>Metazoa</taxon>
        <taxon>Spiralia</taxon>
        <taxon>Lophotrochozoa</taxon>
        <taxon>Platyhelminthes</taxon>
        <taxon>Monogenea</taxon>
        <taxon>Polyopisthocotylea</taxon>
        <taxon>Polystomatidea</taxon>
        <taxon>Polystomatidae</taxon>
        <taxon>Protopolystoma</taxon>
    </lineage>
</organism>
<feature type="transmembrane region" description="Helical" evidence="12">
    <location>
        <begin position="216"/>
        <end position="240"/>
    </location>
</feature>
<dbReference type="AlphaFoldDB" id="A0A448WD46"/>
<dbReference type="EMBL" id="CAAALY010004965">
    <property type="protein sequence ID" value="VEL08886.1"/>
    <property type="molecule type" value="Genomic_DNA"/>
</dbReference>
<dbReference type="GO" id="GO:0008374">
    <property type="term" value="F:O-acyltransferase activity"/>
    <property type="evidence" value="ECO:0007669"/>
    <property type="project" value="InterPro"/>
</dbReference>
<comment type="similarity">
    <text evidence="2 9">Belongs to the membrane-bound acyltransferase family. Sterol o-acyltransferase subfamily.</text>
</comment>